<dbReference type="InterPro" id="IPR050336">
    <property type="entry name" value="Chromosome_partition/occlusion"/>
</dbReference>
<dbReference type="GO" id="GO:0007059">
    <property type="term" value="P:chromosome segregation"/>
    <property type="evidence" value="ECO:0007669"/>
    <property type="project" value="TreeGrafter"/>
</dbReference>
<dbReference type="OrthoDB" id="7812516at2"/>
<dbReference type="AlphaFoldDB" id="A0A1P8V0I8"/>
<protein>
    <submittedName>
        <fullName evidence="2">Putative transcriptional regulator</fullName>
    </submittedName>
</protein>
<dbReference type="Gene3D" id="3.90.1530.30">
    <property type="match status" value="1"/>
</dbReference>
<feature type="domain" description="ParB-like N-terminal" evidence="1">
    <location>
        <begin position="63"/>
        <end position="162"/>
    </location>
</feature>
<dbReference type="PANTHER" id="PTHR33375:SF1">
    <property type="entry name" value="CHROMOSOME-PARTITIONING PROTEIN PARB-RELATED"/>
    <property type="match status" value="1"/>
</dbReference>
<organism evidence="2 3">
    <name type="scientific">Salipiger abyssi</name>
    <dbReference type="NCBI Taxonomy" id="1250539"/>
    <lineage>
        <taxon>Bacteria</taxon>
        <taxon>Pseudomonadati</taxon>
        <taxon>Pseudomonadota</taxon>
        <taxon>Alphaproteobacteria</taxon>
        <taxon>Rhodobacterales</taxon>
        <taxon>Roseobacteraceae</taxon>
        <taxon>Salipiger</taxon>
    </lineage>
</organism>
<dbReference type="InterPro" id="IPR036086">
    <property type="entry name" value="ParB/Sulfiredoxin_sf"/>
</dbReference>
<keyword evidence="2" id="KW-0614">Plasmid</keyword>
<evidence type="ECO:0000259" key="1">
    <source>
        <dbReference type="SMART" id="SM00470"/>
    </source>
</evidence>
<dbReference type="Proteomes" id="UP000187059">
    <property type="component" value="Plasmid pPABY6"/>
</dbReference>
<name>A0A1P8V0I8_9RHOB</name>
<dbReference type="PANTHER" id="PTHR33375">
    <property type="entry name" value="CHROMOSOME-PARTITIONING PROTEIN PARB-RELATED"/>
    <property type="match status" value="1"/>
</dbReference>
<sequence>MAKRKRLSPPRLDMFSAAPAEQAQVTGARVPIAQMAGDAAVAAAFGEVQAELQAAQREGRMVLSLPLGAIVEDHLIRDRLACDAEAQQALQDSLRQRGQQTPVEVTDLGDGRYGLISGWRRLRALRTLLDETGETERFGSVLALVRLPRDRPAAYVAMVEENEIRADLSFYERARIVAQAVHAGVYDSEKAALQGLFASASFSKRSKIKSFLPLVAALDGALRYPGQIPERLGLALSRALTEDPGVASELTAQLAAAPERDAAGERALLEAALRPAPAKTAAPEAVPAVALSLPGGVRLKGGAGRIALDGEGVTEALIADLAEWLRQR</sequence>
<proteinExistence type="predicted"/>
<dbReference type="Pfam" id="PF02195">
    <property type="entry name" value="ParB_N"/>
    <property type="match status" value="1"/>
</dbReference>
<dbReference type="InterPro" id="IPR003115">
    <property type="entry name" value="ParB_N"/>
</dbReference>
<evidence type="ECO:0000313" key="2">
    <source>
        <dbReference type="EMBL" id="APZ55174.1"/>
    </source>
</evidence>
<accession>A0A1P8V0I8</accession>
<keyword evidence="3" id="KW-1185">Reference proteome</keyword>
<dbReference type="EMBL" id="CP015094">
    <property type="protein sequence ID" value="APZ55174.1"/>
    <property type="molecule type" value="Genomic_DNA"/>
</dbReference>
<dbReference type="SUPFAM" id="SSF110849">
    <property type="entry name" value="ParB/Sulfiredoxin"/>
    <property type="match status" value="1"/>
</dbReference>
<gene>
    <name evidence="2" type="ORF">Ga0080574_TMP4892</name>
</gene>
<evidence type="ECO:0000313" key="3">
    <source>
        <dbReference type="Proteomes" id="UP000187059"/>
    </source>
</evidence>
<dbReference type="KEGG" id="paby:Ga0080574_TMP4892"/>
<dbReference type="GO" id="GO:0005694">
    <property type="term" value="C:chromosome"/>
    <property type="evidence" value="ECO:0007669"/>
    <property type="project" value="TreeGrafter"/>
</dbReference>
<dbReference type="RefSeq" id="WP_076706127.1">
    <property type="nucleotide sequence ID" value="NZ_CP015094.1"/>
</dbReference>
<reference evidence="2 3" key="1">
    <citation type="submission" date="2016-04" db="EMBL/GenBank/DDBJ databases">
        <title>Deep-sea bacteria in the southern Pacific.</title>
        <authorList>
            <person name="Tang K."/>
        </authorList>
    </citation>
    <scope>NUCLEOTIDE SEQUENCE [LARGE SCALE GENOMIC DNA]</scope>
    <source>
        <strain evidence="2 3">JLT2014</strain>
        <plasmid evidence="3">ppaby6</plasmid>
    </source>
</reference>
<dbReference type="SMART" id="SM00470">
    <property type="entry name" value="ParB"/>
    <property type="match status" value="1"/>
</dbReference>
<geneLocation type="plasmid" evidence="3">
    <name>ppaby6</name>
</geneLocation>